<dbReference type="SMART" id="SM00342">
    <property type="entry name" value="HTH_ARAC"/>
    <property type="match status" value="1"/>
</dbReference>
<keyword evidence="6" id="KW-1185">Reference proteome</keyword>
<dbReference type="SUPFAM" id="SSF46689">
    <property type="entry name" value="Homeodomain-like"/>
    <property type="match status" value="2"/>
</dbReference>
<dbReference type="Proteomes" id="UP000092574">
    <property type="component" value="Chromosome"/>
</dbReference>
<evidence type="ECO:0000256" key="3">
    <source>
        <dbReference type="ARBA" id="ARBA00023163"/>
    </source>
</evidence>
<dbReference type="PANTHER" id="PTHR43280">
    <property type="entry name" value="ARAC-FAMILY TRANSCRIPTIONAL REGULATOR"/>
    <property type="match status" value="1"/>
</dbReference>
<name>A0A1C7IGE3_9FIRM</name>
<dbReference type="InterPro" id="IPR014710">
    <property type="entry name" value="RmlC-like_jellyroll"/>
</dbReference>
<dbReference type="PROSITE" id="PS01124">
    <property type="entry name" value="HTH_ARAC_FAMILY_2"/>
    <property type="match status" value="1"/>
</dbReference>
<sequence>MPSWLYLHKSGGKQMEYVKDEMVFEREFPYRMFLSNSRQMYLHSHDLLEINYVKEGSGYYLIEEKEYEIHPGDIFIINDQERHMAVHDGSLVLEVIVFGPSLLWEQRRGYQFLEPFFNRSTSFTNCIRKDTQGYECLMEAFSHIRLEYRDKKAGWELFVKSWTQLFMAELYRIYLEIQSEEEQTASRHQIFTRLQPVVDYIHEHYLEQIELDDLVKVAMMNKSYLCSCFKNVLHIRMFEYIDQLRIDRACMLLSTTSHTITEIAMMSGFNSVSYFNRVFKRGRDMSPGEYRRAVTSRESGK</sequence>
<accession>A0A1C7IGE3</accession>
<dbReference type="EMBL" id="CP015405">
    <property type="protein sequence ID" value="ANU77242.2"/>
    <property type="molecule type" value="Genomic_DNA"/>
</dbReference>
<evidence type="ECO:0000256" key="1">
    <source>
        <dbReference type="ARBA" id="ARBA00023015"/>
    </source>
</evidence>
<dbReference type="PROSITE" id="PS00041">
    <property type="entry name" value="HTH_ARAC_FAMILY_1"/>
    <property type="match status" value="1"/>
</dbReference>
<dbReference type="Gene3D" id="2.60.120.10">
    <property type="entry name" value="Jelly Rolls"/>
    <property type="match status" value="1"/>
</dbReference>
<dbReference type="Pfam" id="PF02311">
    <property type="entry name" value="AraC_binding"/>
    <property type="match status" value="1"/>
</dbReference>
<dbReference type="SUPFAM" id="SSF51215">
    <property type="entry name" value="Regulatory protein AraC"/>
    <property type="match status" value="1"/>
</dbReference>
<gene>
    <name evidence="5" type="ORF">A4V09_16650</name>
</gene>
<dbReference type="Pfam" id="PF12833">
    <property type="entry name" value="HTH_18"/>
    <property type="match status" value="1"/>
</dbReference>
<dbReference type="PRINTS" id="PR00032">
    <property type="entry name" value="HTHARAC"/>
</dbReference>
<dbReference type="PANTHER" id="PTHR43280:SF28">
    <property type="entry name" value="HTH-TYPE TRANSCRIPTIONAL ACTIVATOR RHAS"/>
    <property type="match status" value="1"/>
</dbReference>
<dbReference type="STRING" id="1796616.A4V09_16650"/>
<dbReference type="InterPro" id="IPR018062">
    <property type="entry name" value="HTH_AraC-typ_CS"/>
</dbReference>
<dbReference type="InterPro" id="IPR003313">
    <property type="entry name" value="AraC-bd"/>
</dbReference>
<evidence type="ECO:0000313" key="6">
    <source>
        <dbReference type="Proteomes" id="UP000092574"/>
    </source>
</evidence>
<dbReference type="AlphaFoldDB" id="A0A1C7IGE3"/>
<keyword evidence="2" id="KW-0238">DNA-binding</keyword>
<protein>
    <recommendedName>
        <fullName evidence="4">HTH araC/xylS-type domain-containing protein</fullName>
    </recommendedName>
</protein>
<dbReference type="InterPro" id="IPR037923">
    <property type="entry name" value="HTH-like"/>
</dbReference>
<reference evidence="5" key="1">
    <citation type="submission" date="2017-04" db="EMBL/GenBank/DDBJ databases">
        <title>Complete Genome Sequences of Twelve Strains of a Stable Defined Moderately Diverse Mouse Microbiota 2 (sDMDMm2).</title>
        <authorList>
            <person name="Uchimura Y."/>
            <person name="Wyss M."/>
            <person name="Brugiroux S."/>
            <person name="Limenitakis J.P."/>
            <person name="Stecher B."/>
            <person name="McCoy K.D."/>
            <person name="Macpherson A.J."/>
        </authorList>
    </citation>
    <scope>NUCLEOTIDE SEQUENCE</scope>
    <source>
        <strain evidence="5">YL58</strain>
    </source>
</reference>
<keyword evidence="1" id="KW-0805">Transcription regulation</keyword>
<evidence type="ECO:0000256" key="2">
    <source>
        <dbReference type="ARBA" id="ARBA00023125"/>
    </source>
</evidence>
<dbReference type="InterPro" id="IPR009057">
    <property type="entry name" value="Homeodomain-like_sf"/>
</dbReference>
<dbReference type="Gene3D" id="1.10.10.60">
    <property type="entry name" value="Homeodomain-like"/>
    <property type="match status" value="2"/>
</dbReference>
<dbReference type="GO" id="GO:0043565">
    <property type="term" value="F:sequence-specific DNA binding"/>
    <property type="evidence" value="ECO:0007669"/>
    <property type="project" value="InterPro"/>
</dbReference>
<proteinExistence type="predicted"/>
<organism evidence="5 6">
    <name type="scientific">Blautia pseudococcoides</name>
    <dbReference type="NCBI Taxonomy" id="1796616"/>
    <lineage>
        <taxon>Bacteria</taxon>
        <taxon>Bacillati</taxon>
        <taxon>Bacillota</taxon>
        <taxon>Clostridia</taxon>
        <taxon>Lachnospirales</taxon>
        <taxon>Lachnospiraceae</taxon>
        <taxon>Blautia</taxon>
    </lineage>
</organism>
<dbReference type="InterPro" id="IPR018060">
    <property type="entry name" value="HTH_AraC"/>
</dbReference>
<dbReference type="KEGG" id="byl:A4V09_16650"/>
<evidence type="ECO:0000313" key="5">
    <source>
        <dbReference type="EMBL" id="ANU77242.2"/>
    </source>
</evidence>
<feature type="domain" description="HTH araC/xylS-type" evidence="4">
    <location>
        <begin position="195"/>
        <end position="293"/>
    </location>
</feature>
<evidence type="ECO:0000259" key="4">
    <source>
        <dbReference type="PROSITE" id="PS01124"/>
    </source>
</evidence>
<keyword evidence="3" id="KW-0804">Transcription</keyword>
<dbReference type="OrthoDB" id="9791615at2"/>
<dbReference type="GO" id="GO:0003700">
    <property type="term" value="F:DNA-binding transcription factor activity"/>
    <property type="evidence" value="ECO:0007669"/>
    <property type="project" value="InterPro"/>
</dbReference>
<dbReference type="InterPro" id="IPR020449">
    <property type="entry name" value="Tscrpt_reg_AraC-type_HTH"/>
</dbReference>